<gene>
    <name evidence="2" type="ORF">COS38_00085</name>
</gene>
<proteinExistence type="predicted"/>
<dbReference type="EMBL" id="PEUM01000002">
    <property type="protein sequence ID" value="PIV25734.1"/>
    <property type="molecule type" value="Genomic_DNA"/>
</dbReference>
<keyword evidence="1" id="KW-1133">Transmembrane helix</keyword>
<sequence length="69" mass="7966">MVKFLFVASLLFWVIAVVILFLPGQIVFAETESRVMSNVLIMFIMASAIFFALTLIFFYIIQWLGKVKE</sequence>
<evidence type="ECO:0000313" key="3">
    <source>
        <dbReference type="Proteomes" id="UP000229966"/>
    </source>
</evidence>
<keyword evidence="1" id="KW-0812">Transmembrane</keyword>
<organism evidence="2 3">
    <name type="scientific">Candidatus Berkelbacteria bacterium CG03_land_8_20_14_0_80_40_36</name>
    <dbReference type="NCBI Taxonomy" id="1974509"/>
    <lineage>
        <taxon>Bacteria</taxon>
        <taxon>Candidatus Berkelbacteria</taxon>
    </lineage>
</organism>
<evidence type="ECO:0000313" key="2">
    <source>
        <dbReference type="EMBL" id="PIV25734.1"/>
    </source>
</evidence>
<protein>
    <submittedName>
        <fullName evidence="2">Uncharacterized protein</fullName>
    </submittedName>
</protein>
<comment type="caution">
    <text evidence="2">The sequence shown here is derived from an EMBL/GenBank/DDBJ whole genome shotgun (WGS) entry which is preliminary data.</text>
</comment>
<name>A0A2M7CJC9_9BACT</name>
<reference evidence="3" key="1">
    <citation type="submission" date="2017-09" db="EMBL/GenBank/DDBJ databases">
        <title>Depth-based differentiation of microbial function through sediment-hosted aquifers and enrichment of novel symbionts in the deep terrestrial subsurface.</title>
        <authorList>
            <person name="Probst A.J."/>
            <person name="Ladd B."/>
            <person name="Jarett J.K."/>
            <person name="Geller-Mcgrath D.E."/>
            <person name="Sieber C.M.K."/>
            <person name="Emerson J.B."/>
            <person name="Anantharaman K."/>
            <person name="Thomas B.C."/>
            <person name="Malmstrom R."/>
            <person name="Stieglmeier M."/>
            <person name="Klingl A."/>
            <person name="Woyke T."/>
            <person name="Ryan C.M."/>
            <person name="Banfield J.F."/>
        </authorList>
    </citation>
    <scope>NUCLEOTIDE SEQUENCE [LARGE SCALE GENOMIC DNA]</scope>
</reference>
<dbReference type="AlphaFoldDB" id="A0A2M7CJC9"/>
<evidence type="ECO:0000256" key="1">
    <source>
        <dbReference type="SAM" id="Phobius"/>
    </source>
</evidence>
<dbReference type="Proteomes" id="UP000229966">
    <property type="component" value="Unassembled WGS sequence"/>
</dbReference>
<keyword evidence="1" id="KW-0472">Membrane</keyword>
<accession>A0A2M7CJC9</accession>
<feature type="transmembrane region" description="Helical" evidence="1">
    <location>
        <begin position="39"/>
        <end position="61"/>
    </location>
</feature>